<dbReference type="PANTHER" id="PTHR46797:SF23">
    <property type="entry name" value="HTH-TYPE TRANSCRIPTIONAL REGULATOR SUTR"/>
    <property type="match status" value="1"/>
</dbReference>
<dbReference type="Gene3D" id="1.10.260.40">
    <property type="entry name" value="lambda repressor-like DNA-binding domains"/>
    <property type="match status" value="1"/>
</dbReference>
<dbReference type="RefSeq" id="WP_060414705.1">
    <property type="nucleotide sequence ID" value="NZ_RBSW01000228.1"/>
</dbReference>
<sequence>MDKLAKALGRRIRTQRKACQISQDALALACNIDRSYVGRIERGEVNITVEKLYRIAGVLACDPSGLLPQVSELHPALSTMALKKA</sequence>
<proteinExistence type="predicted"/>
<organism evidence="5 6">
    <name type="scientific">Pseudomonas savastanoi</name>
    <name type="common">Pseudomonas syringae pv. savastanoi</name>
    <dbReference type="NCBI Taxonomy" id="29438"/>
    <lineage>
        <taxon>Bacteria</taxon>
        <taxon>Pseudomonadati</taxon>
        <taxon>Pseudomonadota</taxon>
        <taxon>Gammaproteobacteria</taxon>
        <taxon>Pseudomonadales</taxon>
        <taxon>Pseudomonadaceae</taxon>
        <taxon>Pseudomonas</taxon>
    </lineage>
</organism>
<feature type="domain" description="HTH cro/C1-type" evidence="4">
    <location>
        <begin position="12"/>
        <end position="66"/>
    </location>
</feature>
<keyword evidence="1" id="KW-0805">Transcription regulation</keyword>
<dbReference type="Pfam" id="PF01381">
    <property type="entry name" value="HTH_3"/>
    <property type="match status" value="1"/>
</dbReference>
<evidence type="ECO:0000256" key="2">
    <source>
        <dbReference type="ARBA" id="ARBA00023125"/>
    </source>
</evidence>
<dbReference type="GO" id="GO:0003677">
    <property type="term" value="F:DNA binding"/>
    <property type="evidence" value="ECO:0007669"/>
    <property type="project" value="UniProtKB-KW"/>
</dbReference>
<evidence type="ECO:0000256" key="1">
    <source>
        <dbReference type="ARBA" id="ARBA00023015"/>
    </source>
</evidence>
<gene>
    <name evidence="5" type="ORF">ALP59_01432</name>
</gene>
<dbReference type="Proteomes" id="UP000270499">
    <property type="component" value="Unassembled WGS sequence"/>
</dbReference>
<name>A0A3M5FW45_PSESS</name>
<dbReference type="AlphaFoldDB" id="A0A3M5FW45"/>
<dbReference type="InterPro" id="IPR001387">
    <property type="entry name" value="Cro/C1-type_HTH"/>
</dbReference>
<evidence type="ECO:0000256" key="3">
    <source>
        <dbReference type="ARBA" id="ARBA00023163"/>
    </source>
</evidence>
<comment type="caution">
    <text evidence="5">The sequence shown here is derived from an EMBL/GenBank/DDBJ whole genome shotgun (WGS) entry which is preliminary data.</text>
</comment>
<accession>A0A3M5FW45</accession>
<dbReference type="PROSITE" id="PS50943">
    <property type="entry name" value="HTH_CROC1"/>
    <property type="match status" value="1"/>
</dbReference>
<evidence type="ECO:0000259" key="4">
    <source>
        <dbReference type="PROSITE" id="PS50943"/>
    </source>
</evidence>
<keyword evidence="2" id="KW-0238">DNA-binding</keyword>
<dbReference type="PANTHER" id="PTHR46797">
    <property type="entry name" value="HTH-TYPE TRANSCRIPTIONAL REGULATOR"/>
    <property type="match status" value="1"/>
</dbReference>
<dbReference type="InterPro" id="IPR050807">
    <property type="entry name" value="TransReg_Diox_bact_type"/>
</dbReference>
<keyword evidence="3" id="KW-0804">Transcription</keyword>
<dbReference type="InterPro" id="IPR010982">
    <property type="entry name" value="Lambda_DNA-bd_dom_sf"/>
</dbReference>
<dbReference type="SUPFAM" id="SSF47413">
    <property type="entry name" value="lambda repressor-like DNA-binding domains"/>
    <property type="match status" value="1"/>
</dbReference>
<dbReference type="GO" id="GO:0003700">
    <property type="term" value="F:DNA-binding transcription factor activity"/>
    <property type="evidence" value="ECO:0007669"/>
    <property type="project" value="TreeGrafter"/>
</dbReference>
<evidence type="ECO:0000313" key="6">
    <source>
        <dbReference type="Proteomes" id="UP000270499"/>
    </source>
</evidence>
<reference evidence="5 6" key="1">
    <citation type="submission" date="2018-08" db="EMBL/GenBank/DDBJ databases">
        <title>Recombination of ecologically and evolutionarily significant loci maintains genetic cohesion in the Pseudomonas syringae species complex.</title>
        <authorList>
            <person name="Dillon M."/>
            <person name="Thakur S."/>
            <person name="Almeida R.N.D."/>
            <person name="Weir B.S."/>
            <person name="Guttman D.S."/>
        </authorList>
    </citation>
    <scope>NUCLEOTIDE SEQUENCE [LARGE SCALE GENOMIC DNA]</scope>
    <source>
        <strain evidence="5 6">ICMP 9421</strain>
    </source>
</reference>
<dbReference type="SMART" id="SM00530">
    <property type="entry name" value="HTH_XRE"/>
    <property type="match status" value="1"/>
</dbReference>
<evidence type="ECO:0000313" key="5">
    <source>
        <dbReference type="EMBL" id="RMS78722.1"/>
    </source>
</evidence>
<dbReference type="EMBL" id="RBSW01000228">
    <property type="protein sequence ID" value="RMS78722.1"/>
    <property type="molecule type" value="Genomic_DNA"/>
</dbReference>
<protein>
    <submittedName>
        <fullName evidence="5">RtrR protein</fullName>
    </submittedName>
</protein>
<dbReference type="GO" id="GO:0005829">
    <property type="term" value="C:cytosol"/>
    <property type="evidence" value="ECO:0007669"/>
    <property type="project" value="TreeGrafter"/>
</dbReference>
<dbReference type="CDD" id="cd00093">
    <property type="entry name" value="HTH_XRE"/>
    <property type="match status" value="1"/>
</dbReference>